<comment type="caution">
    <text evidence="3">The sequence shown here is derived from an EMBL/GenBank/DDBJ whole genome shotgun (WGS) entry which is preliminary data.</text>
</comment>
<feature type="transmembrane region" description="Helical" evidence="2">
    <location>
        <begin position="184"/>
        <end position="201"/>
    </location>
</feature>
<feature type="transmembrane region" description="Helical" evidence="2">
    <location>
        <begin position="221"/>
        <end position="242"/>
    </location>
</feature>
<feature type="compositionally biased region" description="Low complexity" evidence="1">
    <location>
        <begin position="114"/>
        <end position="127"/>
    </location>
</feature>
<dbReference type="EMBL" id="CAUJNA010001209">
    <property type="protein sequence ID" value="CAJ1385209.1"/>
    <property type="molecule type" value="Genomic_DNA"/>
</dbReference>
<feature type="transmembrane region" description="Helical" evidence="2">
    <location>
        <begin position="254"/>
        <end position="275"/>
    </location>
</feature>
<sequence length="298" mass="32454">MGLDAAIFGNFVLRTSIAQLGSKTFFLSAILAAWCPWEGIRNHPDRQVQTVLILTGSYLAFVLRICLLIFVQDKTWQFCAFDAMSCFFLFALGMKARVDLSSSDAREARQRYASSSHGADAAGGAPSDPEKPKESGFSEWNTAAFGFLPAPLPEQKEAKTTQYGTETQFVPSDGVLSSRPSDRSISTVLSLLLPLLLVFLMQADDRAIMLLVQTGIEGADAICGSLLGLLMPTMLSVTLGVLLEKTLTDSRLLFTVSITLLTLSFISFTQAMLYLDAARPVQQKAMALISMFAESCNF</sequence>
<evidence type="ECO:0000313" key="3">
    <source>
        <dbReference type="EMBL" id="CAJ1385209.1"/>
    </source>
</evidence>
<dbReference type="AlphaFoldDB" id="A0AA36ID06"/>
<feature type="transmembrane region" description="Helical" evidence="2">
    <location>
        <begin position="51"/>
        <end position="71"/>
    </location>
</feature>
<gene>
    <name evidence="3" type="ORF">EVOR1521_LOCUS11859</name>
</gene>
<evidence type="ECO:0000313" key="4">
    <source>
        <dbReference type="Proteomes" id="UP001178507"/>
    </source>
</evidence>
<keyword evidence="4" id="KW-1185">Reference proteome</keyword>
<dbReference type="Proteomes" id="UP001178507">
    <property type="component" value="Unassembled WGS sequence"/>
</dbReference>
<keyword evidence="2" id="KW-0472">Membrane</keyword>
<feature type="region of interest" description="Disordered" evidence="1">
    <location>
        <begin position="114"/>
        <end position="136"/>
    </location>
</feature>
<keyword evidence="2" id="KW-0812">Transmembrane</keyword>
<name>A0AA36ID06_9DINO</name>
<keyword evidence="2" id="KW-1133">Transmembrane helix</keyword>
<reference evidence="3" key="1">
    <citation type="submission" date="2023-08" db="EMBL/GenBank/DDBJ databases">
        <authorList>
            <person name="Chen Y."/>
            <person name="Shah S."/>
            <person name="Dougan E. K."/>
            <person name="Thang M."/>
            <person name="Chan C."/>
        </authorList>
    </citation>
    <scope>NUCLEOTIDE SEQUENCE</scope>
</reference>
<organism evidence="3 4">
    <name type="scientific">Effrenium voratum</name>
    <dbReference type="NCBI Taxonomy" id="2562239"/>
    <lineage>
        <taxon>Eukaryota</taxon>
        <taxon>Sar</taxon>
        <taxon>Alveolata</taxon>
        <taxon>Dinophyceae</taxon>
        <taxon>Suessiales</taxon>
        <taxon>Symbiodiniaceae</taxon>
        <taxon>Effrenium</taxon>
    </lineage>
</organism>
<evidence type="ECO:0000256" key="1">
    <source>
        <dbReference type="SAM" id="MobiDB-lite"/>
    </source>
</evidence>
<protein>
    <submittedName>
        <fullName evidence="3">Uncharacterized protein</fullName>
    </submittedName>
</protein>
<accession>A0AA36ID06</accession>
<proteinExistence type="predicted"/>
<evidence type="ECO:0000256" key="2">
    <source>
        <dbReference type="SAM" id="Phobius"/>
    </source>
</evidence>